<keyword evidence="3" id="KW-0732">Signal</keyword>
<evidence type="ECO:0000256" key="1">
    <source>
        <dbReference type="SAM" id="MobiDB-lite"/>
    </source>
</evidence>
<feature type="transmembrane region" description="Helical" evidence="2">
    <location>
        <begin position="181"/>
        <end position="200"/>
    </location>
</feature>
<dbReference type="EMBL" id="JBHRSK010000010">
    <property type="protein sequence ID" value="MFC2969084.1"/>
    <property type="molecule type" value="Genomic_DNA"/>
</dbReference>
<evidence type="ECO:0000313" key="5">
    <source>
        <dbReference type="Proteomes" id="UP001595443"/>
    </source>
</evidence>
<protein>
    <submittedName>
        <fullName evidence="4">Cobalt ABC transporter permease</fullName>
    </submittedName>
</protein>
<gene>
    <name evidence="4" type="ORF">ACFOES_13340</name>
</gene>
<keyword evidence="2" id="KW-0812">Transmembrane</keyword>
<dbReference type="RefSeq" id="WP_377833791.1">
    <property type="nucleotide sequence ID" value="NZ_JBHRSK010000010.1"/>
</dbReference>
<comment type="caution">
    <text evidence="4">The sequence shown here is derived from an EMBL/GenBank/DDBJ whole genome shotgun (WGS) entry which is preliminary data.</text>
</comment>
<feature type="signal peptide" evidence="3">
    <location>
        <begin position="1"/>
        <end position="20"/>
    </location>
</feature>
<keyword evidence="5" id="KW-1185">Reference proteome</keyword>
<organism evidence="4 5">
    <name type="scientific">Acidimangrovimonas pyrenivorans</name>
    <dbReference type="NCBI Taxonomy" id="2030798"/>
    <lineage>
        <taxon>Bacteria</taxon>
        <taxon>Pseudomonadati</taxon>
        <taxon>Pseudomonadota</taxon>
        <taxon>Alphaproteobacteria</taxon>
        <taxon>Rhodobacterales</taxon>
        <taxon>Paracoccaceae</taxon>
        <taxon>Acidimangrovimonas</taxon>
    </lineage>
</organism>
<dbReference type="Proteomes" id="UP001595443">
    <property type="component" value="Unassembled WGS sequence"/>
</dbReference>
<keyword evidence="2" id="KW-0472">Membrane</keyword>
<accession>A0ABV7AI61</accession>
<reference evidence="5" key="1">
    <citation type="journal article" date="2019" name="Int. J. Syst. Evol. Microbiol.">
        <title>The Global Catalogue of Microorganisms (GCM) 10K type strain sequencing project: providing services to taxonomists for standard genome sequencing and annotation.</title>
        <authorList>
            <consortium name="The Broad Institute Genomics Platform"/>
            <consortium name="The Broad Institute Genome Sequencing Center for Infectious Disease"/>
            <person name="Wu L."/>
            <person name="Ma J."/>
        </authorList>
    </citation>
    <scope>NUCLEOTIDE SEQUENCE [LARGE SCALE GENOMIC DNA]</scope>
    <source>
        <strain evidence="5">KCTC 62192</strain>
    </source>
</reference>
<sequence>MVRILTLVALIAVSPVAALAHKVLASVYPSGTTIEGEIGFSNGDMAKNARVTITDPDGNALGEATTSGDGTFSFSPSKPVPHVFHSDLGAGHVATATMPLDEVKQVLAYQAEATAAKAEDAGGGTAQSDGTAAGTAGGTAGGVMRLSADDRFALARMVRDEVRPLRREIDAYKEHNSLQTILGGIGYIIGLFGVGFYVAARRRMAA</sequence>
<evidence type="ECO:0000313" key="4">
    <source>
        <dbReference type="EMBL" id="MFC2969084.1"/>
    </source>
</evidence>
<evidence type="ECO:0000256" key="2">
    <source>
        <dbReference type="SAM" id="Phobius"/>
    </source>
</evidence>
<feature type="region of interest" description="Disordered" evidence="1">
    <location>
        <begin position="118"/>
        <end position="140"/>
    </location>
</feature>
<keyword evidence="2" id="KW-1133">Transmembrane helix</keyword>
<name>A0ABV7AI61_9RHOB</name>
<proteinExistence type="predicted"/>
<evidence type="ECO:0000256" key="3">
    <source>
        <dbReference type="SAM" id="SignalP"/>
    </source>
</evidence>
<feature type="chain" id="PRO_5046870243" evidence="3">
    <location>
        <begin position="21"/>
        <end position="206"/>
    </location>
</feature>